<dbReference type="RefSeq" id="WP_007269681.1">
    <property type="nucleotide sequence ID" value="NZ_AOCK01000001.1"/>
</dbReference>
<dbReference type="EMBL" id="AOCK01000001">
    <property type="protein sequence ID" value="EMR00467.1"/>
    <property type="molecule type" value="Genomic_DNA"/>
</dbReference>
<feature type="region of interest" description="Disordered" evidence="1">
    <location>
        <begin position="40"/>
        <end position="59"/>
    </location>
</feature>
<dbReference type="PATRIC" id="fig|1276920.7.peg.473"/>
<dbReference type="Proteomes" id="UP000012015">
    <property type="component" value="Unassembled WGS sequence"/>
</dbReference>
<keyword evidence="3" id="KW-1185">Reference proteome</keyword>
<evidence type="ECO:0000313" key="3">
    <source>
        <dbReference type="Proteomes" id="UP000012015"/>
    </source>
</evidence>
<name>M7MZI7_9MICC</name>
<evidence type="ECO:0000256" key="1">
    <source>
        <dbReference type="SAM" id="MobiDB-lite"/>
    </source>
</evidence>
<dbReference type="AlphaFoldDB" id="M7MZI7"/>
<evidence type="ECO:0000313" key="2">
    <source>
        <dbReference type="EMBL" id="EMR00467.1"/>
    </source>
</evidence>
<sequence>MSGRTHLANNAPVRMGKSDAFAMRHAKITERRVVLIHLTENDDKQLRRTTPPRHLKPLV</sequence>
<organism evidence="2 3">
    <name type="scientific">Paeniglutamicibacter gangotriensis Lz1y</name>
    <dbReference type="NCBI Taxonomy" id="1276920"/>
    <lineage>
        <taxon>Bacteria</taxon>
        <taxon>Bacillati</taxon>
        <taxon>Actinomycetota</taxon>
        <taxon>Actinomycetes</taxon>
        <taxon>Micrococcales</taxon>
        <taxon>Micrococcaceae</taxon>
        <taxon>Paeniglutamicibacter</taxon>
    </lineage>
</organism>
<accession>M7MZI7</accession>
<feature type="compositionally biased region" description="Basic residues" evidence="1">
    <location>
        <begin position="50"/>
        <end position="59"/>
    </location>
</feature>
<reference evidence="2 3" key="1">
    <citation type="journal article" date="2013" name="Genome Announc.">
        <title>Draft Genome Sequence of Arthrobacter gangotriensis Strain Lz1yT, Isolated from a Penguin Rookery Soil Sample Collected in Antarctica, near the Indian Station Dakshin Gangotri.</title>
        <authorList>
            <person name="Shivaji S."/>
            <person name="Ara S."/>
            <person name="Bandi S."/>
            <person name="Singh A."/>
            <person name="Kumar Pinnaka A."/>
        </authorList>
    </citation>
    <scope>NUCLEOTIDE SEQUENCE [LARGE SCALE GENOMIC DNA]</scope>
    <source>
        <strain evidence="2 3">Lz1y</strain>
    </source>
</reference>
<proteinExistence type="predicted"/>
<gene>
    <name evidence="2" type="ORF">ADIAG_00474</name>
</gene>
<comment type="caution">
    <text evidence="2">The sequence shown here is derived from an EMBL/GenBank/DDBJ whole genome shotgun (WGS) entry which is preliminary data.</text>
</comment>
<protein>
    <submittedName>
        <fullName evidence="2">Uncharacterized protein</fullName>
    </submittedName>
</protein>